<dbReference type="STRING" id="6182.A0A4Z2D6Y6"/>
<feature type="region of interest" description="Disordered" evidence="2">
    <location>
        <begin position="578"/>
        <end position="639"/>
    </location>
</feature>
<dbReference type="PANTHER" id="PTHR22736">
    <property type="entry name" value="COILED-COIL DOMAIN-CONTAINING PROTEIN 66"/>
    <property type="match status" value="1"/>
</dbReference>
<keyword evidence="1" id="KW-0175">Coiled coil</keyword>
<protein>
    <recommendedName>
        <fullName evidence="3">CCDC66 domain-containing protein</fullName>
    </recommendedName>
</protein>
<feature type="compositionally biased region" description="Low complexity" evidence="2">
    <location>
        <begin position="614"/>
        <end position="626"/>
    </location>
</feature>
<dbReference type="Proteomes" id="UP000311919">
    <property type="component" value="Unassembled WGS sequence"/>
</dbReference>
<organism evidence="4 5">
    <name type="scientific">Schistosoma japonicum</name>
    <name type="common">Blood fluke</name>
    <dbReference type="NCBI Taxonomy" id="6182"/>
    <lineage>
        <taxon>Eukaryota</taxon>
        <taxon>Metazoa</taxon>
        <taxon>Spiralia</taxon>
        <taxon>Lophotrochozoa</taxon>
        <taxon>Platyhelminthes</taxon>
        <taxon>Trematoda</taxon>
        <taxon>Digenea</taxon>
        <taxon>Strigeidida</taxon>
        <taxon>Schistosomatoidea</taxon>
        <taxon>Schistosomatidae</taxon>
        <taxon>Schistosoma</taxon>
    </lineage>
</organism>
<sequence>MKKNFKVSSKRILFNANGGNVRQEVKRSKTPTFISTISQKQLKEIQDYLEYQKTAEQRTYENGTAVRSVGLTSHLSSNEEIINSVLRGVIELHHDKLPESSLMKVLTSVYLDAKSKLEANVPQDLIHQDLACTSKSTLNAPLDSKMSNLDNGSNSFRMLSDKNEQLREDDKAESEHAVACDLWHESSNLLNIPNFRKQEALDVLSTSGVGFLTSESHLKPTENLKPSFNSSKDSRTDNVPALTPMAFGSGQDAHLLKQEESRRQWKAALDEQLKEQQLLRGKHLEVRKENEFDRFRSGSFAPNVEHCNNSPAFSQANTSNSLFNNALVSHPSASHFMSSSFFLPDSTVTNDLHSSPGTNDMSSLPWKIGFNRVRGFTQQLYTDSVESAQRARLAYEARLINLKQIEEKRRQKEEEKAKLLMEEKLEEERISRERLRLQQMAEVENARKRAKDMEEFQRTQYLYESLVRAQEEAKLTKTRKHPYCSELKQNDGLKAVAQSEVQVSCRSTVSLENQDVNNPLHTYLFSTGCHVPSSSSINDKNYSVVSSKNSLAVQTSFPENISVQTENIECATSEDKILSNNNKDSKNRNKDTIAWKLAPIDKKPTKNDHGKIRVSVSSQQKQKSQKNFPVLSGKTTNSNSVSHKIEASQVLKAKKTSQFQSFNPDALNDCYKFNSANTHSNISTTYSSSAQTMNSHTGANKFARYSLLGDLLLLFILLAVS</sequence>
<dbReference type="AlphaFoldDB" id="A0A4Z2D6Y6"/>
<keyword evidence="5" id="KW-1185">Reference proteome</keyword>
<dbReference type="InterPro" id="IPR040467">
    <property type="entry name" value="CCDC66_dom"/>
</dbReference>
<dbReference type="GO" id="GO:0060271">
    <property type="term" value="P:cilium assembly"/>
    <property type="evidence" value="ECO:0007669"/>
    <property type="project" value="TreeGrafter"/>
</dbReference>
<feature type="coiled-coil region" evidence="1">
    <location>
        <begin position="395"/>
        <end position="430"/>
    </location>
</feature>
<dbReference type="PANTHER" id="PTHR22736:SF2">
    <property type="entry name" value="COILED-COIL DOMAIN-CONTAINING PROTEIN 66"/>
    <property type="match status" value="1"/>
</dbReference>
<evidence type="ECO:0000256" key="2">
    <source>
        <dbReference type="SAM" id="MobiDB-lite"/>
    </source>
</evidence>
<feature type="domain" description="CCDC66" evidence="3">
    <location>
        <begin position="388"/>
        <end position="480"/>
    </location>
</feature>
<dbReference type="OrthoDB" id="6255187at2759"/>
<accession>A0A4Z2D6Y6</accession>
<evidence type="ECO:0000313" key="5">
    <source>
        <dbReference type="Proteomes" id="UP000311919"/>
    </source>
</evidence>
<proteinExistence type="predicted"/>
<feature type="compositionally biased region" description="Basic and acidic residues" evidence="2">
    <location>
        <begin position="578"/>
        <end position="611"/>
    </location>
</feature>
<dbReference type="GO" id="GO:0005929">
    <property type="term" value="C:cilium"/>
    <property type="evidence" value="ECO:0007669"/>
    <property type="project" value="TreeGrafter"/>
</dbReference>
<evidence type="ECO:0000259" key="3">
    <source>
        <dbReference type="Pfam" id="PF15236"/>
    </source>
</evidence>
<gene>
    <name evidence="4" type="ORF">EWB00_003891</name>
</gene>
<evidence type="ECO:0000256" key="1">
    <source>
        <dbReference type="SAM" id="Coils"/>
    </source>
</evidence>
<dbReference type="GO" id="GO:0008017">
    <property type="term" value="F:microtubule binding"/>
    <property type="evidence" value="ECO:0007669"/>
    <property type="project" value="TreeGrafter"/>
</dbReference>
<comment type="caution">
    <text evidence="4">The sequence shown here is derived from an EMBL/GenBank/DDBJ whole genome shotgun (WGS) entry which is preliminary data.</text>
</comment>
<dbReference type="Pfam" id="PF15236">
    <property type="entry name" value="CCDC66"/>
    <property type="match status" value="1"/>
</dbReference>
<dbReference type="GO" id="GO:0005874">
    <property type="term" value="C:microtubule"/>
    <property type="evidence" value="ECO:0007669"/>
    <property type="project" value="TreeGrafter"/>
</dbReference>
<name>A0A4Z2D6Y6_SCHJA</name>
<reference evidence="4 5" key="1">
    <citation type="submission" date="2019-03" db="EMBL/GenBank/DDBJ databases">
        <title>An improved genome assembly of the fluke Schistosoma japonicum.</title>
        <authorList>
            <person name="Hu W."/>
            <person name="Luo F."/>
            <person name="Yin M."/>
            <person name="Mo X."/>
            <person name="Sun C."/>
            <person name="Wu Q."/>
            <person name="Zhu B."/>
            <person name="Xiang M."/>
            <person name="Wang J."/>
            <person name="Wang Y."/>
            <person name="Zhang T."/>
            <person name="Xu B."/>
            <person name="Zheng H."/>
            <person name="Feng Z."/>
        </authorList>
    </citation>
    <scope>NUCLEOTIDE SEQUENCE [LARGE SCALE GENOMIC DNA]</scope>
    <source>
        <strain evidence="4">HuSjv2</strain>
        <tissue evidence="4">Worms</tissue>
    </source>
</reference>
<evidence type="ECO:0000313" key="4">
    <source>
        <dbReference type="EMBL" id="TNN12245.1"/>
    </source>
</evidence>
<dbReference type="EMBL" id="SKCS01000246">
    <property type="protein sequence ID" value="TNN12245.1"/>
    <property type="molecule type" value="Genomic_DNA"/>
</dbReference>
<dbReference type="InterPro" id="IPR039183">
    <property type="entry name" value="CCD66"/>
</dbReference>